<reference evidence="2" key="1">
    <citation type="submission" date="2016-10" db="EMBL/GenBank/DDBJ databases">
        <authorList>
            <person name="Varghese N."/>
            <person name="Submissions S."/>
        </authorList>
    </citation>
    <scope>NUCLEOTIDE SEQUENCE [LARGE SCALE GENOMIC DNA]</scope>
    <source>
        <strain evidence="2">DSM 25730</strain>
    </source>
</reference>
<gene>
    <name evidence="1" type="ORF">SAMN04487987_10146</name>
</gene>
<name>A0A1I1M6N4_9FLAO</name>
<protein>
    <recommendedName>
        <fullName evidence="3">2'-5' RNA ligase</fullName>
    </recommendedName>
</protein>
<dbReference type="SUPFAM" id="SSF55144">
    <property type="entry name" value="LigT-like"/>
    <property type="match status" value="1"/>
</dbReference>
<evidence type="ECO:0000313" key="2">
    <source>
        <dbReference type="Proteomes" id="UP000199439"/>
    </source>
</evidence>
<proteinExistence type="predicted"/>
<dbReference type="AlphaFoldDB" id="A0A1I1M6N4"/>
<dbReference type="EMBL" id="FOMI01000001">
    <property type="protein sequence ID" value="SFC80706.1"/>
    <property type="molecule type" value="Genomic_DNA"/>
</dbReference>
<sequence length="220" mass="26097">MLYEKSLEKIISDNYTIDKLIDSSKDNRFGITLLIRPPLEIKNEIQKFLNELRILDSNQYYYENTDIHITIMSLISCYAGFKLEDIDVAKYNNLIKKSLSNISEIEIEFKGVTASPSCFMIQGFMKNESLNNLRNNLRTHFKSSHLQQSLDKRYTIQTAHTTVVRFKEKLNNKTDFLKIIEKYRTHNFGSFKVKNIELVYNDWYQRVKFVKKLSEFSIKY</sequence>
<keyword evidence="2" id="KW-1185">Reference proteome</keyword>
<evidence type="ECO:0008006" key="3">
    <source>
        <dbReference type="Google" id="ProtNLM"/>
    </source>
</evidence>
<organism evidence="1 2">
    <name type="scientific">Algibacter pectinivorans</name>
    <dbReference type="NCBI Taxonomy" id="870482"/>
    <lineage>
        <taxon>Bacteria</taxon>
        <taxon>Pseudomonadati</taxon>
        <taxon>Bacteroidota</taxon>
        <taxon>Flavobacteriia</taxon>
        <taxon>Flavobacteriales</taxon>
        <taxon>Flavobacteriaceae</taxon>
        <taxon>Algibacter</taxon>
    </lineage>
</organism>
<dbReference type="InterPro" id="IPR009097">
    <property type="entry name" value="Cyclic_Pdiesterase"/>
</dbReference>
<dbReference type="Proteomes" id="UP000199439">
    <property type="component" value="Unassembled WGS sequence"/>
</dbReference>
<evidence type="ECO:0000313" key="1">
    <source>
        <dbReference type="EMBL" id="SFC80706.1"/>
    </source>
</evidence>
<accession>A0A1I1M6N4</accession>
<dbReference type="Gene3D" id="3.90.1140.10">
    <property type="entry name" value="Cyclic phosphodiesterase"/>
    <property type="match status" value="1"/>
</dbReference>
<dbReference type="STRING" id="870482.SAMN04487987_10146"/>